<evidence type="ECO:0008006" key="4">
    <source>
        <dbReference type="Google" id="ProtNLM"/>
    </source>
</evidence>
<dbReference type="EMBL" id="ACDX02000002">
    <property type="protein sequence ID" value="EFC89670.1"/>
    <property type="molecule type" value="Genomic_DNA"/>
</dbReference>
<protein>
    <recommendedName>
        <fullName evidence="4">Porin domain-containing protein</fullName>
    </recommendedName>
</protein>
<evidence type="ECO:0000313" key="2">
    <source>
        <dbReference type="EMBL" id="EFC89670.1"/>
    </source>
</evidence>
<dbReference type="STRING" id="546266.NEIMUCOT_04088"/>
<evidence type="ECO:0000256" key="1">
    <source>
        <dbReference type="SAM" id="MobiDB-lite"/>
    </source>
</evidence>
<gene>
    <name evidence="2" type="ORF">NEIMUCOT_04088</name>
</gene>
<name>D2ZU00_NEIM2</name>
<evidence type="ECO:0000313" key="3">
    <source>
        <dbReference type="Proteomes" id="UP000003344"/>
    </source>
</evidence>
<dbReference type="AlphaFoldDB" id="D2ZU00"/>
<proteinExistence type="predicted"/>
<feature type="region of interest" description="Disordered" evidence="1">
    <location>
        <begin position="137"/>
        <end position="156"/>
    </location>
</feature>
<sequence length="156" mass="16927">MGCKVSFQMTFSRFMVCLRKRSIYWLAKLFTAIRLCRKYLKGTEKMKPLYILAAALTALPVLATAEVRLYGEIKSGVEASRIKSGGSSVSHSGVYDSGSYVGLRGSLPIVGGNNVLFQAEQDTPVGLRSLSRTVWHSPSPHAGNMGDDGAGQFGKY</sequence>
<dbReference type="InterPro" id="IPR023614">
    <property type="entry name" value="Porin_dom_sf"/>
</dbReference>
<reference evidence="2 3" key="1">
    <citation type="submission" date="2009-10" db="EMBL/GenBank/DDBJ databases">
        <authorList>
            <person name="Weinstock G."/>
            <person name="Sodergren E."/>
            <person name="Clifton S."/>
            <person name="Fulton L."/>
            <person name="Fulton B."/>
            <person name="Courtney L."/>
            <person name="Fronick C."/>
            <person name="Harrison M."/>
            <person name="Strong C."/>
            <person name="Farmer C."/>
            <person name="Delahaunty K."/>
            <person name="Markovic C."/>
            <person name="Hall O."/>
            <person name="Minx P."/>
            <person name="Tomlinson C."/>
            <person name="Mitreva M."/>
            <person name="Nelson J."/>
            <person name="Hou S."/>
            <person name="Wollam A."/>
            <person name="Pepin K.H."/>
            <person name="Johnson M."/>
            <person name="Bhonagiri V."/>
            <person name="Nash W.E."/>
            <person name="Warren W."/>
            <person name="Chinwalla A."/>
            <person name="Mardis E.R."/>
            <person name="Wilson R.K."/>
        </authorList>
    </citation>
    <scope>NUCLEOTIDE SEQUENCE [LARGE SCALE GENOMIC DNA]</scope>
    <source>
        <strain evidence="3">ATCC 25996 / DSM 4631 / NCTC 10774 / M26</strain>
    </source>
</reference>
<dbReference type="Gene3D" id="2.40.160.10">
    <property type="entry name" value="Porin"/>
    <property type="match status" value="1"/>
</dbReference>
<organism evidence="2 3">
    <name type="scientific">Neisseria mucosa (strain ATCC 25996 / DSM 4631 / NCTC 10774 / M26)</name>
    <dbReference type="NCBI Taxonomy" id="546266"/>
    <lineage>
        <taxon>Bacteria</taxon>
        <taxon>Pseudomonadati</taxon>
        <taxon>Pseudomonadota</taxon>
        <taxon>Betaproteobacteria</taxon>
        <taxon>Neisseriales</taxon>
        <taxon>Neisseriaceae</taxon>
        <taxon>Neisseria</taxon>
    </lineage>
</organism>
<accession>D2ZU00</accession>
<feature type="compositionally biased region" description="Gly residues" evidence="1">
    <location>
        <begin position="146"/>
        <end position="156"/>
    </location>
</feature>
<dbReference type="Proteomes" id="UP000003344">
    <property type="component" value="Unassembled WGS sequence"/>
</dbReference>
<dbReference type="SUPFAM" id="SSF56935">
    <property type="entry name" value="Porins"/>
    <property type="match status" value="1"/>
</dbReference>
<comment type="caution">
    <text evidence="2">The sequence shown here is derived from an EMBL/GenBank/DDBJ whole genome shotgun (WGS) entry which is preliminary data.</text>
</comment>